<evidence type="ECO:0000313" key="1">
    <source>
        <dbReference type="Proteomes" id="UP000818029"/>
    </source>
</evidence>
<sequence length="118" mass="13537">MFQVPMPAVQNDSNFLGDFISTLKASEGCILQLVFGNSYHPCSTAKKATLLTVTYGKNPGRCLNTWLLSSSPFRHRGHKLSEATFLSLKFFRVGIKFHKRRYIVMATFDRRCKFHNFL</sequence>
<proteinExistence type="predicted"/>
<name>A0A1U8KG34_GOSHI</name>
<dbReference type="KEGG" id="ghi:107916628"/>
<keyword evidence="1" id="KW-1185">Reference proteome</keyword>
<organism evidence="1 2">
    <name type="scientific">Gossypium hirsutum</name>
    <name type="common">Upland cotton</name>
    <name type="synonym">Gossypium mexicanum</name>
    <dbReference type="NCBI Taxonomy" id="3635"/>
    <lineage>
        <taxon>Eukaryota</taxon>
        <taxon>Viridiplantae</taxon>
        <taxon>Streptophyta</taxon>
        <taxon>Embryophyta</taxon>
        <taxon>Tracheophyta</taxon>
        <taxon>Spermatophyta</taxon>
        <taxon>Magnoliopsida</taxon>
        <taxon>eudicotyledons</taxon>
        <taxon>Gunneridae</taxon>
        <taxon>Pentapetalae</taxon>
        <taxon>rosids</taxon>
        <taxon>malvids</taxon>
        <taxon>Malvales</taxon>
        <taxon>Malvaceae</taxon>
        <taxon>Malvoideae</taxon>
        <taxon>Gossypium</taxon>
    </lineage>
</organism>
<dbReference type="RefSeq" id="XP_016701430.1">
    <property type="nucleotide sequence ID" value="XM_016845941.2"/>
</dbReference>
<evidence type="ECO:0000313" key="2">
    <source>
        <dbReference type="RefSeq" id="XP_016701430.1"/>
    </source>
</evidence>
<dbReference type="PaxDb" id="3635-A0A1U8KG34"/>
<dbReference type="Proteomes" id="UP000818029">
    <property type="component" value="Chromosome A01"/>
</dbReference>
<reference evidence="2" key="2">
    <citation type="submission" date="2025-08" db="UniProtKB">
        <authorList>
            <consortium name="RefSeq"/>
        </authorList>
    </citation>
    <scope>IDENTIFICATION</scope>
</reference>
<gene>
    <name evidence="2" type="primary">LOC107916628</name>
</gene>
<reference evidence="1" key="1">
    <citation type="journal article" date="2020" name="Nat. Genet.">
        <title>Genomic diversifications of five Gossypium allopolyploid species and their impact on cotton improvement.</title>
        <authorList>
            <person name="Chen Z.J."/>
            <person name="Sreedasyam A."/>
            <person name="Ando A."/>
            <person name="Song Q."/>
            <person name="De Santiago L.M."/>
            <person name="Hulse-Kemp A.M."/>
            <person name="Ding M."/>
            <person name="Ye W."/>
            <person name="Kirkbride R.C."/>
            <person name="Jenkins J."/>
            <person name="Plott C."/>
            <person name="Lovell J."/>
            <person name="Lin Y.M."/>
            <person name="Vaughn R."/>
            <person name="Liu B."/>
            <person name="Simpson S."/>
            <person name="Scheffler B.E."/>
            <person name="Wen L."/>
            <person name="Saski C.A."/>
            <person name="Grover C.E."/>
            <person name="Hu G."/>
            <person name="Conover J.L."/>
            <person name="Carlson J.W."/>
            <person name="Shu S."/>
            <person name="Boston L.B."/>
            <person name="Williams M."/>
            <person name="Peterson D.G."/>
            <person name="McGee K."/>
            <person name="Jones D.C."/>
            <person name="Wendel J.F."/>
            <person name="Stelly D.M."/>
            <person name="Grimwood J."/>
            <person name="Schmutz J."/>
        </authorList>
    </citation>
    <scope>NUCLEOTIDE SEQUENCE [LARGE SCALE GENOMIC DNA]</scope>
    <source>
        <strain evidence="1">cv. TM-1</strain>
    </source>
</reference>
<dbReference type="AlphaFoldDB" id="A0A1U8KG34"/>
<accession>A0A1U8KG34</accession>
<dbReference type="GeneID" id="107916628"/>
<protein>
    <submittedName>
        <fullName evidence="2">Uncharacterized protein</fullName>
    </submittedName>
</protein>